<dbReference type="InterPro" id="IPR004401">
    <property type="entry name" value="YbaB/EbfC"/>
</dbReference>
<evidence type="ECO:0000256" key="1">
    <source>
        <dbReference type="SAM" id="MobiDB-lite"/>
    </source>
</evidence>
<dbReference type="GO" id="GO:0003677">
    <property type="term" value="F:DNA binding"/>
    <property type="evidence" value="ECO:0007669"/>
    <property type="project" value="InterPro"/>
</dbReference>
<organism evidence="2 3">
    <name type="scientific">Micromonospora arborensis</name>
    <dbReference type="NCBI Taxonomy" id="2116518"/>
    <lineage>
        <taxon>Bacteria</taxon>
        <taxon>Bacillati</taxon>
        <taxon>Actinomycetota</taxon>
        <taxon>Actinomycetes</taxon>
        <taxon>Micromonosporales</taxon>
        <taxon>Micromonosporaceae</taxon>
        <taxon>Micromonospora</taxon>
    </lineage>
</organism>
<name>A0A318P0V1_9ACTN</name>
<evidence type="ECO:0000313" key="2">
    <source>
        <dbReference type="EMBL" id="PYC75775.1"/>
    </source>
</evidence>
<proteinExistence type="predicted"/>
<protein>
    <recommendedName>
        <fullName evidence="4">YbaB/EbfC family DNA-binding protein</fullName>
    </recommendedName>
</protein>
<dbReference type="Pfam" id="PF02575">
    <property type="entry name" value="YbaB_DNA_bd"/>
    <property type="match status" value="1"/>
</dbReference>
<dbReference type="OrthoDB" id="3630067at2"/>
<evidence type="ECO:0008006" key="4">
    <source>
        <dbReference type="Google" id="ProtNLM"/>
    </source>
</evidence>
<dbReference type="InterPro" id="IPR036894">
    <property type="entry name" value="YbaB-like_sf"/>
</dbReference>
<dbReference type="SUPFAM" id="SSF82607">
    <property type="entry name" value="YbaB-like"/>
    <property type="match status" value="1"/>
</dbReference>
<comment type="caution">
    <text evidence="2">The sequence shown here is derived from an EMBL/GenBank/DDBJ whole genome shotgun (WGS) entry which is preliminary data.</text>
</comment>
<evidence type="ECO:0000313" key="3">
    <source>
        <dbReference type="Proteomes" id="UP000248333"/>
    </source>
</evidence>
<dbReference type="Proteomes" id="UP000248333">
    <property type="component" value="Unassembled WGS sequence"/>
</dbReference>
<gene>
    <name evidence="2" type="ORF">C7C45_02970</name>
</gene>
<reference evidence="2 3" key="1">
    <citation type="submission" date="2018-03" db="EMBL/GenBank/DDBJ databases">
        <title>Bioinformatic expansion and discovery of thiopeptide antibiotics.</title>
        <authorList>
            <person name="Schwalen C.J."/>
            <person name="Hudson G.A."/>
            <person name="Mitchell D.A."/>
        </authorList>
    </citation>
    <scope>NUCLEOTIDE SEQUENCE [LARGE SCALE GENOMIC DNA]</scope>
    <source>
        <strain evidence="2 3">NRRL 8041</strain>
    </source>
</reference>
<accession>A0A318P0V1</accession>
<keyword evidence="3" id="KW-1185">Reference proteome</keyword>
<feature type="region of interest" description="Disordered" evidence="1">
    <location>
        <begin position="172"/>
        <end position="192"/>
    </location>
</feature>
<dbReference type="Gene3D" id="3.30.1310.10">
    <property type="entry name" value="Nucleoid-associated protein YbaB-like domain"/>
    <property type="match status" value="1"/>
</dbReference>
<dbReference type="EMBL" id="PYBV01000004">
    <property type="protein sequence ID" value="PYC75775.1"/>
    <property type="molecule type" value="Genomic_DNA"/>
</dbReference>
<dbReference type="AlphaFoldDB" id="A0A318P0V1"/>
<sequence length="192" mass="20184">MALPGHLDECRVGGIRRRQWFGLVRHAPSTSRGHGRLSRGDDRHCDGAITGGHETPPTPMVVRNPDAFAGIGARGAPAVDPHAMTERTRRIQEAITEASVEVTSDDHAVTVVVGPGGAVRDLHLSTRAFHYGGAELGQVVVATIRAANTRMAEELSAIMADILGAGTRPPFAPLPTPAQLRTQLDGGDGGAR</sequence>